<dbReference type="OrthoDB" id="755778at2759"/>
<dbReference type="FunFam" id="1.10.630.10:FF:000126">
    <property type="entry name" value="Predicted protein"/>
    <property type="match status" value="1"/>
</dbReference>
<keyword evidence="7" id="KW-1133">Transmembrane helix</keyword>
<organism evidence="14 15">
    <name type="scientific">Oryza meyeriana var. granulata</name>
    <dbReference type="NCBI Taxonomy" id="110450"/>
    <lineage>
        <taxon>Eukaryota</taxon>
        <taxon>Viridiplantae</taxon>
        <taxon>Streptophyta</taxon>
        <taxon>Embryophyta</taxon>
        <taxon>Tracheophyta</taxon>
        <taxon>Spermatophyta</taxon>
        <taxon>Magnoliopsida</taxon>
        <taxon>Liliopsida</taxon>
        <taxon>Poales</taxon>
        <taxon>Poaceae</taxon>
        <taxon>BOP clade</taxon>
        <taxon>Oryzoideae</taxon>
        <taxon>Oryzeae</taxon>
        <taxon>Oryzinae</taxon>
        <taxon>Oryza</taxon>
        <taxon>Oryza meyeriana</taxon>
    </lineage>
</organism>
<dbReference type="InterPro" id="IPR036396">
    <property type="entry name" value="Cyt_P450_sf"/>
</dbReference>
<dbReference type="GO" id="GO:0016020">
    <property type="term" value="C:membrane"/>
    <property type="evidence" value="ECO:0007669"/>
    <property type="project" value="UniProtKB-SubCell"/>
</dbReference>
<reference evidence="14 15" key="1">
    <citation type="submission" date="2019-11" db="EMBL/GenBank/DDBJ databases">
        <title>Whole genome sequence of Oryza granulata.</title>
        <authorList>
            <person name="Li W."/>
        </authorList>
    </citation>
    <scope>NUCLEOTIDE SEQUENCE [LARGE SCALE GENOMIC DNA]</scope>
    <source>
        <strain evidence="15">cv. Menghai</strain>
        <tissue evidence="14">Leaf</tissue>
    </source>
</reference>
<keyword evidence="15" id="KW-1185">Reference proteome</keyword>
<evidence type="ECO:0000256" key="11">
    <source>
        <dbReference type="ARBA" id="ARBA00023136"/>
    </source>
</evidence>
<evidence type="ECO:0000256" key="12">
    <source>
        <dbReference type="PIRSR" id="PIRSR602401-1"/>
    </source>
</evidence>
<keyword evidence="9 12" id="KW-0408">Iron</keyword>
<dbReference type="PRINTS" id="PR00463">
    <property type="entry name" value="EP450I"/>
</dbReference>
<dbReference type="PROSITE" id="PS00086">
    <property type="entry name" value="CYTOCHROME_P450"/>
    <property type="match status" value="1"/>
</dbReference>
<keyword evidence="6 12" id="KW-0479">Metal-binding</keyword>
<comment type="cofactor">
    <cofactor evidence="1 12">
        <name>heme</name>
        <dbReference type="ChEBI" id="CHEBI:30413"/>
    </cofactor>
</comment>
<sequence length="253" mass="28927">TSSGGFMLLHRLATPWRRRRTWLTCSSGYRKMVASRCLSPLATSKLSSWTSSMQGFETSANTLEWVMSELMRNPKVMKKAQAELRNNLQGKAAVTEDDLANLKYLKLIIKETLRLHPVLPLLLPRECREACNVIGYDVPKGTTVFVDVWAINRDPKYWDMPKMFNPERFDSSSIIDFKGTDFEFVPFGAGRRMCPGIAFAQSNMELVLAALLYHFDWELPSGILHKDLDMMEDMCLSVRRKNDLYPTANNLCT</sequence>
<keyword evidence="4 12" id="KW-0349">Heme</keyword>
<dbReference type="EMBL" id="SPHZ02000007">
    <property type="protein sequence ID" value="KAF0906031.1"/>
    <property type="molecule type" value="Genomic_DNA"/>
</dbReference>
<evidence type="ECO:0000256" key="5">
    <source>
        <dbReference type="ARBA" id="ARBA00022692"/>
    </source>
</evidence>
<evidence type="ECO:0000256" key="4">
    <source>
        <dbReference type="ARBA" id="ARBA00022617"/>
    </source>
</evidence>
<accession>A0A6G1D0W7</accession>
<keyword evidence="5" id="KW-0812">Transmembrane</keyword>
<dbReference type="AlphaFoldDB" id="A0A6G1D0W7"/>
<gene>
    <name evidence="14" type="ORF">E2562_009047</name>
</gene>
<evidence type="ECO:0000256" key="8">
    <source>
        <dbReference type="ARBA" id="ARBA00023002"/>
    </source>
</evidence>
<dbReference type="GO" id="GO:0016705">
    <property type="term" value="F:oxidoreductase activity, acting on paired donors, with incorporation or reduction of molecular oxygen"/>
    <property type="evidence" value="ECO:0007669"/>
    <property type="project" value="InterPro"/>
</dbReference>
<dbReference type="InterPro" id="IPR002401">
    <property type="entry name" value="Cyt_P450_E_grp-I"/>
</dbReference>
<keyword evidence="8 13" id="KW-0560">Oxidoreductase</keyword>
<dbReference type="InterPro" id="IPR052306">
    <property type="entry name" value="CYP450_71D"/>
</dbReference>
<evidence type="ECO:0000313" key="14">
    <source>
        <dbReference type="EMBL" id="KAF0906031.1"/>
    </source>
</evidence>
<dbReference type="PANTHER" id="PTHR47953">
    <property type="entry name" value="OS08G0105600 PROTEIN"/>
    <property type="match status" value="1"/>
</dbReference>
<keyword evidence="11" id="KW-0472">Membrane</keyword>
<dbReference type="GO" id="GO:0004497">
    <property type="term" value="F:monooxygenase activity"/>
    <property type="evidence" value="ECO:0007669"/>
    <property type="project" value="UniProtKB-KW"/>
</dbReference>
<dbReference type="PANTHER" id="PTHR47953:SF19">
    <property type="entry name" value="OS06G0641600 PROTEIN"/>
    <property type="match status" value="1"/>
</dbReference>
<evidence type="ECO:0000256" key="1">
    <source>
        <dbReference type="ARBA" id="ARBA00001971"/>
    </source>
</evidence>
<evidence type="ECO:0000256" key="13">
    <source>
        <dbReference type="RuleBase" id="RU000461"/>
    </source>
</evidence>
<evidence type="ECO:0000256" key="10">
    <source>
        <dbReference type="ARBA" id="ARBA00023033"/>
    </source>
</evidence>
<dbReference type="GO" id="GO:0020037">
    <property type="term" value="F:heme binding"/>
    <property type="evidence" value="ECO:0007669"/>
    <property type="project" value="InterPro"/>
</dbReference>
<evidence type="ECO:0000256" key="3">
    <source>
        <dbReference type="ARBA" id="ARBA00010617"/>
    </source>
</evidence>
<dbReference type="InterPro" id="IPR017972">
    <property type="entry name" value="Cyt_P450_CS"/>
</dbReference>
<dbReference type="Pfam" id="PF00067">
    <property type="entry name" value="p450"/>
    <property type="match status" value="1"/>
</dbReference>
<evidence type="ECO:0000313" key="15">
    <source>
        <dbReference type="Proteomes" id="UP000479710"/>
    </source>
</evidence>
<dbReference type="Proteomes" id="UP000479710">
    <property type="component" value="Unassembled WGS sequence"/>
</dbReference>
<comment type="caution">
    <text evidence="14">The sequence shown here is derived from an EMBL/GenBank/DDBJ whole genome shotgun (WGS) entry which is preliminary data.</text>
</comment>
<dbReference type="GO" id="GO:0005506">
    <property type="term" value="F:iron ion binding"/>
    <property type="evidence" value="ECO:0007669"/>
    <property type="project" value="InterPro"/>
</dbReference>
<proteinExistence type="inferred from homology"/>
<evidence type="ECO:0000256" key="2">
    <source>
        <dbReference type="ARBA" id="ARBA00004167"/>
    </source>
</evidence>
<evidence type="ECO:0000256" key="7">
    <source>
        <dbReference type="ARBA" id="ARBA00022989"/>
    </source>
</evidence>
<comment type="similarity">
    <text evidence="3 13">Belongs to the cytochrome P450 family.</text>
</comment>
<feature type="non-terminal residue" evidence="14">
    <location>
        <position position="1"/>
    </location>
</feature>
<comment type="subcellular location">
    <subcellularLocation>
        <location evidence="2">Membrane</location>
        <topology evidence="2">Single-pass membrane protein</topology>
    </subcellularLocation>
</comment>
<name>A0A6G1D0W7_9ORYZ</name>
<dbReference type="Gene3D" id="1.10.630.10">
    <property type="entry name" value="Cytochrome P450"/>
    <property type="match status" value="1"/>
</dbReference>
<evidence type="ECO:0000256" key="9">
    <source>
        <dbReference type="ARBA" id="ARBA00023004"/>
    </source>
</evidence>
<dbReference type="SUPFAM" id="SSF48264">
    <property type="entry name" value="Cytochrome P450"/>
    <property type="match status" value="1"/>
</dbReference>
<protein>
    <submittedName>
        <fullName evidence="14">Uncharacterized protein</fullName>
    </submittedName>
</protein>
<dbReference type="PRINTS" id="PR00385">
    <property type="entry name" value="P450"/>
</dbReference>
<evidence type="ECO:0000256" key="6">
    <source>
        <dbReference type="ARBA" id="ARBA00022723"/>
    </source>
</evidence>
<dbReference type="InterPro" id="IPR001128">
    <property type="entry name" value="Cyt_P450"/>
</dbReference>
<feature type="binding site" description="axial binding residue" evidence="12">
    <location>
        <position position="194"/>
    </location>
    <ligand>
        <name>heme</name>
        <dbReference type="ChEBI" id="CHEBI:30413"/>
    </ligand>
    <ligandPart>
        <name>Fe</name>
        <dbReference type="ChEBI" id="CHEBI:18248"/>
    </ligandPart>
</feature>
<keyword evidence="10 13" id="KW-0503">Monooxygenase</keyword>